<keyword evidence="1" id="KW-0812">Transmembrane</keyword>
<organism evidence="2 3">
    <name type="scientific">Actinopolyspora xinjiangensis</name>
    <dbReference type="NCBI Taxonomy" id="405564"/>
    <lineage>
        <taxon>Bacteria</taxon>
        <taxon>Bacillati</taxon>
        <taxon>Actinomycetota</taxon>
        <taxon>Actinomycetes</taxon>
        <taxon>Actinopolysporales</taxon>
        <taxon>Actinopolysporaceae</taxon>
        <taxon>Actinopolyspora</taxon>
    </lineage>
</organism>
<feature type="transmembrane region" description="Helical" evidence="1">
    <location>
        <begin position="61"/>
        <end position="79"/>
    </location>
</feature>
<proteinExistence type="predicted"/>
<keyword evidence="1" id="KW-0472">Membrane</keyword>
<protein>
    <submittedName>
        <fullName evidence="2">Uncharacterized protein</fullName>
    </submittedName>
</protein>
<evidence type="ECO:0000313" key="2">
    <source>
        <dbReference type="EMBL" id="SDP12525.1"/>
    </source>
</evidence>
<dbReference type="EMBL" id="FNJR01000002">
    <property type="protein sequence ID" value="SDP12525.1"/>
    <property type="molecule type" value="Genomic_DNA"/>
</dbReference>
<feature type="transmembrane region" description="Helical" evidence="1">
    <location>
        <begin position="31"/>
        <end position="49"/>
    </location>
</feature>
<dbReference type="AlphaFoldDB" id="A0A1H0Q660"/>
<gene>
    <name evidence="2" type="ORF">SAMN04487905_10287</name>
</gene>
<keyword evidence="3" id="KW-1185">Reference proteome</keyword>
<evidence type="ECO:0000256" key="1">
    <source>
        <dbReference type="SAM" id="Phobius"/>
    </source>
</evidence>
<sequence length="96" mass="9819">MSTAAITKILWVRHRNLGSAMVGWAGTQTNILALCSVSGSLAVLSLLLSATSGRGSLVPGFLQWGAAIVGAVLVAAMVAESIRRVRPGRGTDGCPD</sequence>
<keyword evidence="1" id="KW-1133">Transmembrane helix</keyword>
<evidence type="ECO:0000313" key="3">
    <source>
        <dbReference type="Proteomes" id="UP000199497"/>
    </source>
</evidence>
<accession>A0A1H0Q660</accession>
<reference evidence="3" key="1">
    <citation type="submission" date="2016-10" db="EMBL/GenBank/DDBJ databases">
        <authorList>
            <person name="Varghese N."/>
            <person name="Submissions S."/>
        </authorList>
    </citation>
    <scope>NUCLEOTIDE SEQUENCE [LARGE SCALE GENOMIC DNA]</scope>
    <source>
        <strain evidence="3">DSM 46732</strain>
    </source>
</reference>
<dbReference type="Proteomes" id="UP000199497">
    <property type="component" value="Unassembled WGS sequence"/>
</dbReference>
<name>A0A1H0Q660_9ACTN</name>